<evidence type="ECO:0000313" key="25">
    <source>
        <dbReference type="Proteomes" id="UP000192578"/>
    </source>
</evidence>
<dbReference type="FunFam" id="3.40.50.410:FF:000002">
    <property type="entry name" value="Integrin beta"/>
    <property type="match status" value="1"/>
</dbReference>
<reference evidence="25" key="1">
    <citation type="submission" date="2017-01" db="EMBL/GenBank/DDBJ databases">
        <title>Comparative genomics of anhydrobiosis in the tardigrade Hypsibius dujardini.</title>
        <authorList>
            <person name="Yoshida Y."/>
            <person name="Koutsovoulos G."/>
            <person name="Laetsch D."/>
            <person name="Stevens L."/>
            <person name="Kumar S."/>
            <person name="Horikawa D."/>
            <person name="Ishino K."/>
            <person name="Komine S."/>
            <person name="Tomita M."/>
            <person name="Blaxter M."/>
            <person name="Arakawa K."/>
        </authorList>
    </citation>
    <scope>NUCLEOTIDE SEQUENCE [LARGE SCALE GENOMIC DNA]</scope>
    <source>
        <strain evidence="25">Z151</strain>
    </source>
</reference>
<evidence type="ECO:0000256" key="9">
    <source>
        <dbReference type="ARBA" id="ARBA00022837"/>
    </source>
</evidence>
<feature type="disulfide bond" evidence="17">
    <location>
        <begin position="570"/>
        <end position="605"/>
    </location>
</feature>
<keyword evidence="4" id="KW-0245">EGF-like domain</keyword>
<feature type="disulfide bond" evidence="17">
    <location>
        <begin position="685"/>
        <end position="694"/>
    </location>
</feature>
<protein>
    <recommendedName>
        <fullName evidence="18">Integrin beta</fullName>
    </recommendedName>
</protein>
<evidence type="ECO:0000256" key="2">
    <source>
        <dbReference type="ARBA" id="ARBA00007449"/>
    </source>
</evidence>
<dbReference type="SMART" id="SM01242">
    <property type="entry name" value="Integrin_B_tail"/>
    <property type="match status" value="1"/>
</dbReference>
<dbReference type="FunFam" id="2.10.25.10:FF:000304">
    <property type="entry name" value="Integrin beta"/>
    <property type="match status" value="1"/>
</dbReference>
<dbReference type="Gene3D" id="4.10.1240.30">
    <property type="match status" value="1"/>
</dbReference>
<feature type="disulfide bond" evidence="17">
    <location>
        <begin position="615"/>
        <end position="646"/>
    </location>
</feature>
<evidence type="ECO:0000256" key="1">
    <source>
        <dbReference type="ARBA" id="ARBA00004251"/>
    </source>
</evidence>
<keyword evidence="7" id="KW-0732">Signal</keyword>
<dbReference type="InterPro" id="IPR014836">
    <property type="entry name" value="Integrin_bsu_cyt_dom"/>
</dbReference>
<evidence type="ECO:0000256" key="19">
    <source>
        <dbReference type="SAM" id="Phobius"/>
    </source>
</evidence>
<dbReference type="Gene3D" id="3.30.1680.10">
    <property type="entry name" value="ligand-binding face of the semaphorins, domain 2"/>
    <property type="match status" value="1"/>
</dbReference>
<evidence type="ECO:0000256" key="5">
    <source>
        <dbReference type="ARBA" id="ARBA00022692"/>
    </source>
</evidence>
<keyword evidence="13 18" id="KW-0401">Integrin</keyword>
<keyword evidence="16" id="KW-0325">Glycoprotein</keyword>
<dbReference type="PROSITE" id="PS52047">
    <property type="entry name" value="I_EGF_2"/>
    <property type="match status" value="2"/>
</dbReference>
<dbReference type="InterPro" id="IPR002369">
    <property type="entry name" value="Integrin_bsu_VWA"/>
</dbReference>
<dbReference type="PANTHER" id="PTHR10082">
    <property type="entry name" value="INTEGRIN BETA SUBUNIT"/>
    <property type="match status" value="1"/>
</dbReference>
<dbReference type="OrthoDB" id="410592at2759"/>
<feature type="domain" description="Integrin beta subunit VWA" evidence="20">
    <location>
        <begin position="86"/>
        <end position="503"/>
    </location>
</feature>
<dbReference type="Gene3D" id="2.60.40.1510">
    <property type="entry name" value="ntegrin, alpha v. Chain A, domain 3"/>
    <property type="match status" value="1"/>
</dbReference>
<dbReference type="AlphaFoldDB" id="A0A1W0WE63"/>
<evidence type="ECO:0000256" key="12">
    <source>
        <dbReference type="ARBA" id="ARBA00022989"/>
    </source>
</evidence>
<feature type="disulfide bond" evidence="17">
    <location>
        <begin position="652"/>
        <end position="657"/>
    </location>
</feature>
<evidence type="ECO:0000256" key="11">
    <source>
        <dbReference type="ARBA" id="ARBA00022889"/>
    </source>
</evidence>
<dbReference type="FunFam" id="2.10.25.10:FF:000155">
    <property type="entry name" value="Integrin beta"/>
    <property type="match status" value="1"/>
</dbReference>
<dbReference type="Gene3D" id="3.40.50.410">
    <property type="entry name" value="von Willebrand factor, type A domain"/>
    <property type="match status" value="1"/>
</dbReference>
<name>A0A1W0WE63_HYPEX</name>
<dbReference type="GO" id="GO:0007160">
    <property type="term" value="P:cell-matrix adhesion"/>
    <property type="evidence" value="ECO:0007669"/>
    <property type="project" value="TreeGrafter"/>
</dbReference>
<dbReference type="FunFam" id="2.10.25.10:FF:000043">
    <property type="entry name" value="Integrin beta"/>
    <property type="match status" value="1"/>
</dbReference>
<dbReference type="SUPFAM" id="SSF103575">
    <property type="entry name" value="Plexin repeat"/>
    <property type="match status" value="1"/>
</dbReference>
<dbReference type="InterPro" id="IPR033760">
    <property type="entry name" value="Integrin_beta_N"/>
</dbReference>
<evidence type="ECO:0000256" key="10">
    <source>
        <dbReference type="ARBA" id="ARBA00022842"/>
    </source>
</evidence>
<dbReference type="PANTHER" id="PTHR10082:SF60">
    <property type="entry name" value="INTEGRIN BETA-PS"/>
    <property type="match status" value="1"/>
</dbReference>
<dbReference type="Pfam" id="PF08725">
    <property type="entry name" value="Integrin_b_cyt"/>
    <property type="match status" value="1"/>
</dbReference>
<evidence type="ECO:0000256" key="7">
    <source>
        <dbReference type="ARBA" id="ARBA00022729"/>
    </source>
</evidence>
<feature type="transmembrane region" description="Helical" evidence="19">
    <location>
        <begin position="776"/>
        <end position="798"/>
    </location>
</feature>
<evidence type="ECO:0000256" key="18">
    <source>
        <dbReference type="RuleBase" id="RU000633"/>
    </source>
</evidence>
<dbReference type="Pfam" id="PF00362">
    <property type="entry name" value="Integrin_beta"/>
    <property type="match status" value="1"/>
</dbReference>
<evidence type="ECO:0000256" key="17">
    <source>
        <dbReference type="PIRSR" id="PIRSR002512-1"/>
    </source>
</evidence>
<evidence type="ECO:0000256" key="3">
    <source>
        <dbReference type="ARBA" id="ARBA00022475"/>
    </source>
</evidence>
<dbReference type="InterPro" id="IPR032695">
    <property type="entry name" value="Integrin_dom_sf"/>
</dbReference>
<evidence type="ECO:0000256" key="14">
    <source>
        <dbReference type="ARBA" id="ARBA00023136"/>
    </source>
</evidence>
<dbReference type="SUPFAM" id="SSF57196">
    <property type="entry name" value="EGF/Laminin"/>
    <property type="match status" value="2"/>
</dbReference>
<dbReference type="InterPro" id="IPR036349">
    <property type="entry name" value="Integrin_bsu_tail_dom_sf"/>
</dbReference>
<dbReference type="InterPro" id="IPR057073">
    <property type="entry name" value="EGF_integrin_2"/>
</dbReference>
<evidence type="ECO:0000256" key="15">
    <source>
        <dbReference type="ARBA" id="ARBA00023157"/>
    </source>
</evidence>
<dbReference type="InterPro" id="IPR015812">
    <property type="entry name" value="Integrin_bsu"/>
</dbReference>
<dbReference type="Gene3D" id="1.20.5.100">
    <property type="entry name" value="Cytochrome c1, transmembrane anchor, C-terminal"/>
    <property type="match status" value="1"/>
</dbReference>
<dbReference type="GO" id="GO:0033627">
    <property type="term" value="P:cell adhesion mediated by integrin"/>
    <property type="evidence" value="ECO:0007669"/>
    <property type="project" value="TreeGrafter"/>
</dbReference>
<dbReference type="GO" id="GO:0005178">
    <property type="term" value="F:integrin binding"/>
    <property type="evidence" value="ECO:0007669"/>
    <property type="project" value="TreeGrafter"/>
</dbReference>
<dbReference type="Proteomes" id="UP000192578">
    <property type="component" value="Unassembled WGS sequence"/>
</dbReference>
<feature type="disulfide bond" evidence="17">
    <location>
        <begin position="659"/>
        <end position="675"/>
    </location>
</feature>
<evidence type="ECO:0000259" key="23">
    <source>
        <dbReference type="SMART" id="SM01242"/>
    </source>
</evidence>
<feature type="domain" description="PSI" evidence="21">
    <location>
        <begin position="80"/>
        <end position="126"/>
    </location>
</feature>
<dbReference type="GO" id="GO:0007229">
    <property type="term" value="P:integrin-mediated signaling pathway"/>
    <property type="evidence" value="ECO:0007669"/>
    <property type="project" value="UniProtKB-KW"/>
</dbReference>
<evidence type="ECO:0000259" key="21">
    <source>
        <dbReference type="SMART" id="SM00423"/>
    </source>
</evidence>
<keyword evidence="12 19" id="KW-1133">Transmembrane helix</keyword>
<dbReference type="SUPFAM" id="SSF69179">
    <property type="entry name" value="Integrin domains"/>
    <property type="match status" value="1"/>
</dbReference>
<evidence type="ECO:0000256" key="13">
    <source>
        <dbReference type="ARBA" id="ARBA00023037"/>
    </source>
</evidence>
<keyword evidence="8" id="KW-0677">Repeat</keyword>
<evidence type="ECO:0000259" key="22">
    <source>
        <dbReference type="SMART" id="SM01241"/>
    </source>
</evidence>
<comment type="caution">
    <text evidence="24">The sequence shown here is derived from an EMBL/GenBank/DDBJ whole genome shotgun (WGS) entry which is preliminary data.</text>
</comment>
<dbReference type="Pfam" id="PF23105">
    <property type="entry name" value="EGF_integrin"/>
    <property type="match status" value="2"/>
</dbReference>
<keyword evidence="15 17" id="KW-1015">Disulfide bond</keyword>
<feature type="disulfide bond" evidence="17">
    <location>
        <begin position="568"/>
        <end position="573"/>
    </location>
</feature>
<feature type="disulfide bond" evidence="17">
    <location>
        <begin position="691"/>
        <end position="770"/>
    </location>
</feature>
<dbReference type="SUPFAM" id="SSF69687">
    <property type="entry name" value="Integrin beta tail domain"/>
    <property type="match status" value="1"/>
</dbReference>
<keyword evidence="5 18" id="KW-0812">Transmembrane</keyword>
<feature type="disulfide bond" evidence="17">
    <location>
        <begin position="100"/>
        <end position="114"/>
    </location>
</feature>
<dbReference type="PIRSF" id="PIRSF002512">
    <property type="entry name" value="Integrin_B"/>
    <property type="match status" value="1"/>
</dbReference>
<keyword evidence="11 18" id="KW-0130">Cell adhesion</keyword>
<dbReference type="SMART" id="SM01241">
    <property type="entry name" value="Integrin_b_cyt"/>
    <property type="match status" value="1"/>
</dbReference>
<feature type="disulfide bond" evidence="17">
    <location>
        <begin position="678"/>
        <end position="681"/>
    </location>
</feature>
<feature type="disulfide bond" evidence="17">
    <location>
        <begin position="244"/>
        <end position="247"/>
    </location>
</feature>
<feature type="disulfide bond" evidence="17">
    <location>
        <begin position="539"/>
        <end position="553"/>
    </location>
</feature>
<dbReference type="Gene3D" id="2.10.25.10">
    <property type="entry name" value="Laminin"/>
    <property type="match status" value="4"/>
</dbReference>
<keyword evidence="25" id="KW-1185">Reference proteome</keyword>
<dbReference type="PROSITE" id="PS00243">
    <property type="entry name" value="I_EGF_1"/>
    <property type="match status" value="2"/>
</dbReference>
<feature type="disulfide bond" evidence="17">
    <location>
        <begin position="87"/>
        <end position="97"/>
    </location>
</feature>
<dbReference type="PRINTS" id="PR01186">
    <property type="entry name" value="INTEGRINB"/>
</dbReference>
<dbReference type="GO" id="GO:0046872">
    <property type="term" value="F:metal ion binding"/>
    <property type="evidence" value="ECO:0007669"/>
    <property type="project" value="UniProtKB-KW"/>
</dbReference>
<comment type="similarity">
    <text evidence="2 18">Belongs to the integrin beta chain family.</text>
</comment>
<feature type="disulfide bond" evidence="17">
    <location>
        <begin position="631"/>
        <end position="638"/>
    </location>
</feature>
<evidence type="ECO:0000259" key="20">
    <source>
        <dbReference type="SMART" id="SM00187"/>
    </source>
</evidence>
<dbReference type="GO" id="GO:0016477">
    <property type="term" value="P:cell migration"/>
    <property type="evidence" value="ECO:0007669"/>
    <property type="project" value="TreeGrafter"/>
</dbReference>
<dbReference type="Pfam" id="PF07965">
    <property type="entry name" value="Integrin_B_tail"/>
    <property type="match status" value="1"/>
</dbReference>
<keyword evidence="14 19" id="KW-0472">Membrane</keyword>
<feature type="disulfide bond" evidence="17">
    <location>
        <begin position="575"/>
        <end position="590"/>
    </location>
</feature>
<feature type="disulfide bond" evidence="17">
    <location>
        <begin position="523"/>
        <end position="562"/>
    </location>
</feature>
<comment type="subcellular location">
    <subcellularLocation>
        <location evidence="1 18">Cell membrane</location>
        <topology evidence="1 18">Single-pass type I membrane protein</topology>
    </subcellularLocation>
</comment>
<feature type="disulfide bond" evidence="17">
    <location>
        <begin position="501"/>
        <end position="505"/>
    </location>
</feature>
<dbReference type="InterPro" id="IPR016201">
    <property type="entry name" value="PSI"/>
</dbReference>
<dbReference type="SMART" id="SM00423">
    <property type="entry name" value="PSI"/>
    <property type="match status" value="1"/>
</dbReference>
<feature type="disulfide bond" evidence="17">
    <location>
        <begin position="620"/>
        <end position="629"/>
    </location>
</feature>
<evidence type="ECO:0000256" key="6">
    <source>
        <dbReference type="ARBA" id="ARBA00022723"/>
    </source>
</evidence>
<dbReference type="InterPro" id="IPR036465">
    <property type="entry name" value="vWFA_dom_sf"/>
</dbReference>
<gene>
    <name evidence="24" type="ORF">BV898_12252</name>
</gene>
<keyword evidence="9" id="KW-0106">Calcium</keyword>
<evidence type="ECO:0000256" key="8">
    <source>
        <dbReference type="ARBA" id="ARBA00022737"/>
    </source>
</evidence>
<organism evidence="24 25">
    <name type="scientific">Hypsibius exemplaris</name>
    <name type="common">Freshwater tardigrade</name>
    <dbReference type="NCBI Taxonomy" id="2072580"/>
    <lineage>
        <taxon>Eukaryota</taxon>
        <taxon>Metazoa</taxon>
        <taxon>Ecdysozoa</taxon>
        <taxon>Tardigrada</taxon>
        <taxon>Eutardigrada</taxon>
        <taxon>Parachela</taxon>
        <taxon>Hypsibioidea</taxon>
        <taxon>Hypsibiidae</taxon>
        <taxon>Hypsibius</taxon>
    </lineage>
</organism>
<feature type="transmembrane region" description="Helical" evidence="19">
    <location>
        <begin position="44"/>
        <end position="64"/>
    </location>
</feature>
<keyword evidence="6" id="KW-0479">Metal-binding</keyword>
<feature type="disulfide bond" evidence="17">
    <location>
        <begin position="592"/>
        <end position="597"/>
    </location>
</feature>
<dbReference type="InterPro" id="IPR012896">
    <property type="entry name" value="Integrin_bsu_tail"/>
</dbReference>
<accession>A0A1W0WE63</accession>
<evidence type="ECO:0000313" key="24">
    <source>
        <dbReference type="EMBL" id="OQV13505.1"/>
    </source>
</evidence>
<dbReference type="EMBL" id="MTYJ01000122">
    <property type="protein sequence ID" value="OQV13505.1"/>
    <property type="molecule type" value="Genomic_DNA"/>
</dbReference>
<feature type="domain" description="Integrin beta subunit tail" evidence="23">
    <location>
        <begin position="685"/>
        <end position="775"/>
    </location>
</feature>
<evidence type="ECO:0000256" key="4">
    <source>
        <dbReference type="ARBA" id="ARBA00022536"/>
    </source>
</evidence>
<feature type="disulfide bond" evidence="17">
    <location>
        <begin position="528"/>
        <end position="537"/>
    </location>
</feature>
<evidence type="ECO:0000256" key="16">
    <source>
        <dbReference type="ARBA" id="ARBA00023180"/>
    </source>
</evidence>
<dbReference type="SUPFAM" id="SSF53300">
    <property type="entry name" value="vWA-like"/>
    <property type="match status" value="1"/>
</dbReference>
<dbReference type="GO" id="GO:0098609">
    <property type="term" value="P:cell-cell adhesion"/>
    <property type="evidence" value="ECO:0007669"/>
    <property type="project" value="TreeGrafter"/>
</dbReference>
<dbReference type="GO" id="GO:0005925">
    <property type="term" value="C:focal adhesion"/>
    <property type="evidence" value="ECO:0007669"/>
    <property type="project" value="TreeGrafter"/>
</dbReference>
<dbReference type="GO" id="GO:0009986">
    <property type="term" value="C:cell surface"/>
    <property type="evidence" value="ECO:0007669"/>
    <property type="project" value="TreeGrafter"/>
</dbReference>
<keyword evidence="3" id="KW-1003">Cell membrane</keyword>
<dbReference type="GO" id="GO:0008305">
    <property type="term" value="C:integrin complex"/>
    <property type="evidence" value="ECO:0007669"/>
    <property type="project" value="TreeGrafter"/>
</dbReference>
<dbReference type="SMART" id="SM00187">
    <property type="entry name" value="INB"/>
    <property type="match status" value="1"/>
</dbReference>
<keyword evidence="10" id="KW-0460">Magnesium</keyword>
<feature type="disulfide bond" evidence="17">
    <location>
        <begin position="440"/>
        <end position="451"/>
    </location>
</feature>
<dbReference type="InterPro" id="IPR057243">
    <property type="entry name" value="Integrin_I-EGF_CS"/>
</dbReference>
<feature type="disulfide bond" evidence="17">
    <location>
        <begin position="90"/>
        <end position="125"/>
    </location>
</feature>
<sequence>MCVTDKRRWNHLLFNAESVYTPATAECPLARMLGMRLADMDRKWSTHLSLLICSLSAIFATALAQTSSSAVLVEELISNPCVVHQNCDVCIQANPNCAWCTQEKYGDETNAPRCDLVANLANRKCEYRNIINPESKLIIERDEELSSTVQFAPQQIRIKLRPRKSYPIPVRFRQAKDYPVDLYYLMDLSHSMLDDKIKLATLGRYLADEMRNLTSNFQLGFGSFVDKVVMPFVSTVPKKLIAPCDGCAAPYGYKHHMTLSEDTDQFTGRVNDARISGNLDAPEGSFDAIMQSIACRNDVGWRDKARKLLVLSTDASFHSAGDGKLGGIVTPNDGECHLALQDGEMQYSESTTQDYPSLSQINRAVKENKINLIFAVTEDQFPTYDRVSNYIEGSIAGKLANDSSNIVELVKDQYNKISSSIELKDNAPTDIVKITYFSKCLGSKTERTNICPGLKVGSEIQWELNVEVDKCPPGPGPHIIPFKVYPVGLDEELTVTLEILCDCDCGIPIPNAMQCSYNGTYECGICTCPPGTFGKFCECSTDSITGLDEEAGCRQGNSSLICSGRGRCVCGQCQCFPRPNSDENVYGKYCECDNFSCDRVNGILCGGPTQGSCECGNCVCKPGWTGTDCGCSESTESCMAKNGKICNGKGKCVCGKCVCDVEATPDAPAYYGATCENCPTCPGLCYALKSCAQCQAFGTGELSSDEDPSLCARNCTLFNATHVDELYEDQPGEKICQFRDESDFCTFFFSYYDHPRDGSVQVEVKKTKVCPEIVNAWALILGIILAILAVGVALLLIWKLLTLIHDRKQLAKFNAEVENARWDTSGNPIFRPATNTYKNPVYGSNK</sequence>
<feature type="disulfide bond" evidence="17">
    <location>
        <begin position="613"/>
        <end position="618"/>
    </location>
</feature>
<feature type="domain" description="Integrin beta subunit cytoplasmic" evidence="22">
    <location>
        <begin position="799"/>
        <end position="845"/>
    </location>
</feature>
<dbReference type="Pfam" id="PF17205">
    <property type="entry name" value="PSI_integrin"/>
    <property type="match status" value="1"/>
</dbReference>
<proteinExistence type="inferred from homology"/>
<feature type="disulfide bond" evidence="17">
    <location>
        <begin position="295"/>
        <end position="336"/>
    </location>
</feature>